<gene>
    <name evidence="1" type="ORF">CR164_03680</name>
</gene>
<dbReference type="SUPFAM" id="SSF55961">
    <property type="entry name" value="Bet v1-like"/>
    <property type="match status" value="1"/>
</dbReference>
<dbReference type="Proteomes" id="UP000246278">
    <property type="component" value="Unassembled WGS sequence"/>
</dbReference>
<evidence type="ECO:0000313" key="2">
    <source>
        <dbReference type="Proteomes" id="UP000246278"/>
    </source>
</evidence>
<protein>
    <submittedName>
        <fullName evidence="1">Cyclase</fullName>
    </submittedName>
</protein>
<evidence type="ECO:0000313" key="1">
    <source>
        <dbReference type="EMBL" id="PWW82976.1"/>
    </source>
</evidence>
<dbReference type="InterPro" id="IPR019587">
    <property type="entry name" value="Polyketide_cyclase/dehydratase"/>
</dbReference>
<dbReference type="AlphaFoldDB" id="A0A317TBA6"/>
<reference evidence="2" key="1">
    <citation type="submission" date="2017-10" db="EMBL/GenBank/DDBJ databases">
        <authorList>
            <person name="Gaisin V.A."/>
            <person name="Rysina M.S."/>
            <person name="Grouzdev D.S."/>
        </authorList>
    </citation>
    <scope>NUCLEOTIDE SEQUENCE [LARGE SCALE GENOMIC DNA]</scope>
    <source>
        <strain evidence="2">V1</strain>
    </source>
</reference>
<accession>A0A317TBA6</accession>
<name>A0A317TBA6_9CHLB</name>
<sequence>MHIQHSVIIRKPLEEVEAYLIDISNNCVWQEDVTESGLLTDGVIGKGTKAFEVRNIMNFPLRTEWKITAYQPGSSFSFASTSSVAPYEGTFNLEAVDMSTKVTFSFTIFHSGFNALFDPFMQGIFSRRFRKNLETLMTILENS</sequence>
<dbReference type="Pfam" id="PF10604">
    <property type="entry name" value="Polyketide_cyc2"/>
    <property type="match status" value="1"/>
</dbReference>
<proteinExistence type="predicted"/>
<keyword evidence="2" id="KW-1185">Reference proteome</keyword>
<comment type="caution">
    <text evidence="1">The sequence shown here is derived from an EMBL/GenBank/DDBJ whole genome shotgun (WGS) entry which is preliminary data.</text>
</comment>
<dbReference type="Gene3D" id="3.30.530.20">
    <property type="match status" value="1"/>
</dbReference>
<dbReference type="InterPro" id="IPR023393">
    <property type="entry name" value="START-like_dom_sf"/>
</dbReference>
<dbReference type="OrthoDB" id="595105at2"/>
<organism evidence="1 2">
    <name type="scientific">Prosthecochloris marina</name>
    <dbReference type="NCBI Taxonomy" id="2017681"/>
    <lineage>
        <taxon>Bacteria</taxon>
        <taxon>Pseudomonadati</taxon>
        <taxon>Chlorobiota</taxon>
        <taxon>Chlorobiia</taxon>
        <taxon>Chlorobiales</taxon>
        <taxon>Chlorobiaceae</taxon>
        <taxon>Prosthecochloris</taxon>
    </lineage>
</organism>
<dbReference type="RefSeq" id="WP_110022692.1">
    <property type="nucleotide sequence ID" value="NZ_PDNZ01000002.1"/>
</dbReference>
<dbReference type="EMBL" id="PDNZ01000002">
    <property type="protein sequence ID" value="PWW82976.1"/>
    <property type="molecule type" value="Genomic_DNA"/>
</dbReference>